<evidence type="ECO:0000313" key="2">
    <source>
        <dbReference type="EMBL" id="TDK67990.1"/>
    </source>
</evidence>
<protein>
    <submittedName>
        <fullName evidence="2">PD-(D/E)XK nuclease family protein</fullName>
    </submittedName>
</protein>
<keyword evidence="3" id="KW-1185">Reference proteome</keyword>
<dbReference type="InterPro" id="IPR011604">
    <property type="entry name" value="PDDEXK-like_dom_sf"/>
</dbReference>
<proteinExistence type="predicted"/>
<dbReference type="SUPFAM" id="SSF52540">
    <property type="entry name" value="P-loop containing nucleoside triphosphate hydrolases"/>
    <property type="match status" value="1"/>
</dbReference>
<sequence>MLVSPVLLPPSSQFWTQCARQIIGRNQTEAGLDFSALRVIVPAYEHAQWLINAMSAQLQTNFIPPRINTLSAWLALQLPDFNAPKVVSESERLMALYAQLREHAWLKKIFAARKNTDLLPLAQTLITLSDELTQAMLPKVVSGSNGELNAQQISQQIAPQWHQALAQLPMPAQELLSEEAQLVWQIWTSQLDGQDSVSLRFGQMMRLADAAPDALIWISPVAPEGIEQEFLTTYAQKQSVQLITLDWRSSALEGIFCQSWPEIVEPEQDAQTAQDQTINKPINQFSTIGADSLEQEAQLGAQTILDWLQQGKTSIALIAQDRVVARRIRALLERAKVHVADETGWKLSTTRAAAGLAAWFDVVTTRAETEMLLDLLKSPYFQPPTMALLDEKTNWVMSIELALLRANIVGGWDSINYALEAQPECVELVTQLKRLASQHSERKNLSEWLELTRQVLTEFGMWEQWQSDSAGQQVVLLIEQLGLDCAHLNELFSFSEWRVFMNLQLENTAFQGDKQDQRVVMLPLNGARLRRFDAVLMAGCDASHLPSQPKEVLFFTNAVRRECGLITLEQRQRQQLRDFTELLSANPEVVLTWQRQQRGEDNPLSPWIERLNLRLQKTSLPTLVEHNVQLADLTLSTIATVQPKPSAAPLQPATLSASGYNSFIACPYQFFATRMLGLSAMDTLSDKPEKRDYGGWLHAILKSYHDTLKAQPELYPKPKQEALLRDISDNYFATIVQKNPAALGFSVRWKKSISAYVEWSQAFMDAGWQFQEGEIWLEKNLYWADGQITLRGQIDRIDSNEQGEVAVLDYKTNQIAALKNKLKLSEDQQLPFYGLLAQTEQTPISSAHYVALEMTKEKMADVSADNYLNRQQDLQESITHSMSAIGRGAALPAQGISTVCQYCEVRGLCRKGAW</sequence>
<dbReference type="Proteomes" id="UP000294829">
    <property type="component" value="Unassembled WGS sequence"/>
</dbReference>
<dbReference type="EMBL" id="SMYL01000001">
    <property type="protein sequence ID" value="TDK67990.1"/>
    <property type="molecule type" value="Genomic_DNA"/>
</dbReference>
<evidence type="ECO:0000259" key="1">
    <source>
        <dbReference type="Pfam" id="PF12705"/>
    </source>
</evidence>
<dbReference type="Gene3D" id="1.10.486.10">
    <property type="entry name" value="PCRA, domain 4"/>
    <property type="match status" value="1"/>
</dbReference>
<dbReference type="Gene3D" id="3.90.320.10">
    <property type="match status" value="1"/>
</dbReference>
<organism evidence="2 3">
    <name type="scientific">Sapientia aquatica</name>
    <dbReference type="NCBI Taxonomy" id="1549640"/>
    <lineage>
        <taxon>Bacteria</taxon>
        <taxon>Pseudomonadati</taxon>
        <taxon>Pseudomonadota</taxon>
        <taxon>Betaproteobacteria</taxon>
        <taxon>Burkholderiales</taxon>
        <taxon>Oxalobacteraceae</taxon>
        <taxon>Sapientia</taxon>
    </lineage>
</organism>
<dbReference type="Gene3D" id="3.40.50.300">
    <property type="entry name" value="P-loop containing nucleotide triphosphate hydrolases"/>
    <property type="match status" value="1"/>
</dbReference>
<dbReference type="RefSeq" id="WP_133324211.1">
    <property type="nucleotide sequence ID" value="NZ_SMYL01000001.1"/>
</dbReference>
<reference evidence="2 3" key="1">
    <citation type="submission" date="2019-03" db="EMBL/GenBank/DDBJ databases">
        <title>Sapientia aquatica gen. nov., sp. nov., isolated from a crater lake.</title>
        <authorList>
            <person name="Felfoldi T."/>
            <person name="Szabo A."/>
            <person name="Toth E."/>
            <person name="Schumann P."/>
            <person name="Keki Z."/>
            <person name="Marialigeti K."/>
            <person name="Mathe I."/>
        </authorList>
    </citation>
    <scope>NUCLEOTIDE SEQUENCE [LARGE SCALE GENOMIC DNA]</scope>
    <source>
        <strain evidence="2 3">SA-152</strain>
    </source>
</reference>
<name>A0A4R5W508_9BURK</name>
<feature type="domain" description="PD-(D/E)XK endonuclease-like" evidence="1">
    <location>
        <begin position="654"/>
        <end position="910"/>
    </location>
</feature>
<gene>
    <name evidence="2" type="ORF">E2I14_00040</name>
</gene>
<accession>A0A4R5W508</accession>
<dbReference type="InterPro" id="IPR027417">
    <property type="entry name" value="P-loop_NTPase"/>
</dbReference>
<dbReference type="Pfam" id="PF12705">
    <property type="entry name" value="PDDEXK_1"/>
    <property type="match status" value="1"/>
</dbReference>
<dbReference type="OrthoDB" id="9761147at2"/>
<dbReference type="AlphaFoldDB" id="A0A4R5W508"/>
<evidence type="ECO:0000313" key="3">
    <source>
        <dbReference type="Proteomes" id="UP000294829"/>
    </source>
</evidence>
<comment type="caution">
    <text evidence="2">The sequence shown here is derived from an EMBL/GenBank/DDBJ whole genome shotgun (WGS) entry which is preliminary data.</text>
</comment>
<dbReference type="InterPro" id="IPR038726">
    <property type="entry name" value="PDDEXK_AddAB-type"/>
</dbReference>